<dbReference type="EMBL" id="CM000768">
    <property type="protein sequence ID" value="OQU77600.1"/>
    <property type="molecule type" value="Genomic_DNA"/>
</dbReference>
<reference evidence="1 2" key="1">
    <citation type="journal article" date="2009" name="Nature">
        <title>The Sorghum bicolor genome and the diversification of grasses.</title>
        <authorList>
            <person name="Paterson A.H."/>
            <person name="Bowers J.E."/>
            <person name="Bruggmann R."/>
            <person name="Dubchak I."/>
            <person name="Grimwood J."/>
            <person name="Gundlach H."/>
            <person name="Haberer G."/>
            <person name="Hellsten U."/>
            <person name="Mitros T."/>
            <person name="Poliakov A."/>
            <person name="Schmutz J."/>
            <person name="Spannagl M."/>
            <person name="Tang H."/>
            <person name="Wang X."/>
            <person name="Wicker T."/>
            <person name="Bharti A.K."/>
            <person name="Chapman J."/>
            <person name="Feltus F.A."/>
            <person name="Gowik U."/>
            <person name="Grigoriev I.V."/>
            <person name="Lyons E."/>
            <person name="Maher C.A."/>
            <person name="Martis M."/>
            <person name="Narechania A."/>
            <person name="Otillar R.P."/>
            <person name="Penning B.W."/>
            <person name="Salamov A.A."/>
            <person name="Wang Y."/>
            <person name="Zhang L."/>
            <person name="Carpita N.C."/>
            <person name="Freeling M."/>
            <person name="Gingle A.R."/>
            <person name="Hash C.T."/>
            <person name="Keller B."/>
            <person name="Klein P."/>
            <person name="Kresovich S."/>
            <person name="McCann M.C."/>
            <person name="Ming R."/>
            <person name="Peterson D.G."/>
            <person name="Mehboob-ur-Rahman"/>
            <person name="Ware D."/>
            <person name="Westhoff P."/>
            <person name="Mayer K.F."/>
            <person name="Messing J."/>
            <person name="Rokhsar D.S."/>
        </authorList>
    </citation>
    <scope>NUCLEOTIDE SEQUENCE [LARGE SCALE GENOMIC DNA]</scope>
    <source>
        <strain evidence="2">cv. BTx623</strain>
    </source>
</reference>
<protein>
    <submittedName>
        <fullName evidence="1">Uncharacterized protein</fullName>
    </submittedName>
</protein>
<evidence type="ECO:0000313" key="2">
    <source>
        <dbReference type="Proteomes" id="UP000000768"/>
    </source>
</evidence>
<evidence type="ECO:0000313" key="1">
    <source>
        <dbReference type="EMBL" id="OQU77600.1"/>
    </source>
</evidence>
<name>A0A1Z5R1J0_SORBI</name>
<sequence>MLSRRTSQHGCLGIRVTRSLETWRPQFLSFSLLSKYSFLGVPATLHLWQLWMLQTPKIWRYDEEGLSEIQL</sequence>
<dbReference type="Gramene" id="OQU77600">
    <property type="protein sequence ID" value="OQU77600"/>
    <property type="gene ID" value="SORBI_3009G075201"/>
</dbReference>
<organism evidence="1 2">
    <name type="scientific">Sorghum bicolor</name>
    <name type="common">Sorghum</name>
    <name type="synonym">Sorghum vulgare</name>
    <dbReference type="NCBI Taxonomy" id="4558"/>
    <lineage>
        <taxon>Eukaryota</taxon>
        <taxon>Viridiplantae</taxon>
        <taxon>Streptophyta</taxon>
        <taxon>Embryophyta</taxon>
        <taxon>Tracheophyta</taxon>
        <taxon>Spermatophyta</taxon>
        <taxon>Magnoliopsida</taxon>
        <taxon>Liliopsida</taxon>
        <taxon>Poales</taxon>
        <taxon>Poaceae</taxon>
        <taxon>PACMAD clade</taxon>
        <taxon>Panicoideae</taxon>
        <taxon>Andropogonodae</taxon>
        <taxon>Andropogoneae</taxon>
        <taxon>Sorghinae</taxon>
        <taxon>Sorghum</taxon>
    </lineage>
</organism>
<reference evidence="1" key="2">
    <citation type="submission" date="2017-02" db="EMBL/GenBank/DDBJ databases">
        <title>WGS assembly of Sorghum bicolor.</title>
        <authorList>
            <person name="Paterson A."/>
            <person name="Mullet J."/>
            <person name="Bowers J."/>
            <person name="Bruggmann R."/>
            <person name="Dubchak I."/>
            <person name="Grimwood J."/>
            <person name="Gundlach H."/>
            <person name="Haberer G."/>
            <person name="Hellsten U."/>
            <person name="Mitros T."/>
            <person name="Poliakov A."/>
            <person name="Schmutz J."/>
            <person name="Spannagl M."/>
            <person name="Tang H."/>
            <person name="Wang X."/>
            <person name="Wicker T."/>
            <person name="Bharti A."/>
            <person name="Chapman J."/>
            <person name="Feltus F."/>
            <person name="Gowik U."/>
            <person name="Grigoriev I."/>
            <person name="Lyons E."/>
            <person name="Maher C."/>
            <person name="Martis M."/>
            <person name="Narechania A."/>
            <person name="Otillar R."/>
            <person name="Penning B."/>
            <person name="Salamov A."/>
            <person name="Wang Y."/>
            <person name="Zhang L."/>
            <person name="Carpita N."/>
            <person name="Freeling M."/>
            <person name="Gingle A."/>
            <person name="Hash C."/>
            <person name="Keller B."/>
            <person name="Klein P."/>
            <person name="Kresovich S."/>
            <person name="Mccann M."/>
            <person name="Ming R."/>
            <person name="Peterson D."/>
            <person name="Rahman M."/>
            <person name="Ware D."/>
            <person name="Westhoff P."/>
            <person name="Mayer K."/>
            <person name="Messing J."/>
            <person name="Sims D."/>
            <person name="Jenkins J."/>
            <person name="Shu S."/>
            <person name="Rokhsar D."/>
        </authorList>
    </citation>
    <scope>NUCLEOTIDE SEQUENCE</scope>
</reference>
<accession>A0A1Z5R1J0</accession>
<dbReference type="Gramene" id="OQU77599">
    <property type="protein sequence ID" value="OQU77599"/>
    <property type="gene ID" value="SORBI_3009G075201"/>
</dbReference>
<proteinExistence type="predicted"/>
<reference evidence="2" key="3">
    <citation type="journal article" date="2018" name="Plant J.">
        <title>The Sorghum bicolor reference genome: improved assembly, gene annotations, a transcriptome atlas, and signatures of genome organization.</title>
        <authorList>
            <person name="McCormick R.F."/>
            <person name="Truong S.K."/>
            <person name="Sreedasyam A."/>
            <person name="Jenkins J."/>
            <person name="Shu S."/>
            <person name="Sims D."/>
            <person name="Kennedy M."/>
            <person name="Amirebrahimi M."/>
            <person name="Weers B.D."/>
            <person name="McKinley B."/>
            <person name="Mattison A."/>
            <person name="Morishige D.T."/>
            <person name="Grimwood J."/>
            <person name="Schmutz J."/>
            <person name="Mullet J.E."/>
        </authorList>
    </citation>
    <scope>NUCLEOTIDE SEQUENCE [LARGE SCALE GENOMIC DNA]</scope>
    <source>
        <strain evidence="2">cv. BTx623</strain>
    </source>
</reference>
<dbReference type="AlphaFoldDB" id="A0A1Z5R1J0"/>
<dbReference type="EMBL" id="CM000768">
    <property type="protein sequence ID" value="OQU77599.1"/>
    <property type="molecule type" value="Genomic_DNA"/>
</dbReference>
<dbReference type="InParanoid" id="A0A1Z5R1J0"/>
<keyword evidence="2" id="KW-1185">Reference proteome</keyword>
<dbReference type="Proteomes" id="UP000000768">
    <property type="component" value="Chromosome 9"/>
</dbReference>
<gene>
    <name evidence="1" type="ORF">SORBI_3009G075201</name>
</gene>